<dbReference type="AlphaFoldDB" id="A0A6B2H9H3"/>
<dbReference type="InterPro" id="IPR024757">
    <property type="entry name" value="FtsZ_C"/>
</dbReference>
<dbReference type="PANTHER" id="PTHR30314">
    <property type="entry name" value="CELL DIVISION PROTEIN FTSZ-RELATED"/>
    <property type="match status" value="1"/>
</dbReference>
<dbReference type="GO" id="GO:0005525">
    <property type="term" value="F:GTP binding"/>
    <property type="evidence" value="ECO:0007669"/>
    <property type="project" value="UniProtKB-UniRule"/>
</dbReference>
<dbReference type="GO" id="GO:0051258">
    <property type="term" value="P:protein polymerization"/>
    <property type="evidence" value="ECO:0007669"/>
    <property type="project" value="UniProtKB-UniRule"/>
</dbReference>
<dbReference type="SMART" id="SM00864">
    <property type="entry name" value="Tubulin"/>
    <property type="match status" value="1"/>
</dbReference>
<dbReference type="InterPro" id="IPR003959">
    <property type="entry name" value="ATPase_AAA_core"/>
</dbReference>
<keyword evidence="2 4" id="KW-0547">Nucleotide-binding</keyword>
<keyword evidence="10" id="KW-1185">Reference proteome</keyword>
<accession>A0A6B2H9H3</accession>
<dbReference type="CDD" id="cd02201">
    <property type="entry name" value="FtsZ_type1"/>
    <property type="match status" value="1"/>
</dbReference>
<keyword evidence="3 4" id="KW-0342">GTP-binding</keyword>
<evidence type="ECO:0000256" key="4">
    <source>
        <dbReference type="HAMAP-Rule" id="MF_00909"/>
    </source>
</evidence>
<feature type="binding site" evidence="4">
    <location>
        <begin position="105"/>
        <end position="109"/>
    </location>
    <ligand>
        <name>GTP</name>
        <dbReference type="ChEBI" id="CHEBI:37565"/>
    </ligand>
</feature>
<dbReference type="InterPro" id="IPR000158">
    <property type="entry name" value="Cell_div_FtsZ"/>
</dbReference>
<comment type="subunit">
    <text evidence="4">Homodimer. Polymerizes to form a dynamic ring structure in a strictly GTP-dependent manner. Interacts directly with several other division proteins.</text>
</comment>
<feature type="binding site" evidence="4">
    <location>
        <position position="228"/>
    </location>
    <ligand>
        <name>GTP</name>
        <dbReference type="ChEBI" id="CHEBI:37565"/>
    </ligand>
</feature>
<keyword evidence="4 6" id="KW-0132">Cell division</keyword>
<evidence type="ECO:0000313" key="9">
    <source>
        <dbReference type="EMBL" id="NDK57377.1"/>
    </source>
</evidence>
<dbReference type="PRINTS" id="PR00423">
    <property type="entry name" value="CELLDVISFTSZ"/>
</dbReference>
<evidence type="ECO:0000259" key="7">
    <source>
        <dbReference type="SMART" id="SM00864"/>
    </source>
</evidence>
<evidence type="ECO:0000256" key="5">
    <source>
        <dbReference type="NCBIfam" id="TIGR00065"/>
    </source>
</evidence>
<dbReference type="Gene3D" id="3.40.50.300">
    <property type="entry name" value="P-loop containing nucleotide triphosphate hydrolases"/>
    <property type="match status" value="2"/>
</dbReference>
<keyword evidence="4 6" id="KW-0131">Cell cycle</keyword>
<proteinExistence type="inferred from homology"/>
<evidence type="ECO:0000256" key="6">
    <source>
        <dbReference type="RuleBase" id="RU000631"/>
    </source>
</evidence>
<dbReference type="GO" id="GO:0003924">
    <property type="term" value="F:GTPase activity"/>
    <property type="evidence" value="ECO:0007669"/>
    <property type="project" value="UniProtKB-UniRule"/>
</dbReference>
<dbReference type="GO" id="GO:0005524">
    <property type="term" value="F:ATP binding"/>
    <property type="evidence" value="ECO:0007669"/>
    <property type="project" value="InterPro"/>
</dbReference>
<comment type="subcellular location">
    <subcellularLocation>
        <location evidence="4">Cytoplasm</location>
    </subcellularLocation>
    <text evidence="4">Assembles at midcell at the inner surface of the cytoplasmic membrane.</text>
</comment>
<dbReference type="GO" id="GO:0005737">
    <property type="term" value="C:cytoplasm"/>
    <property type="evidence" value="ECO:0007669"/>
    <property type="project" value="UniProtKB-SubCell"/>
</dbReference>
<dbReference type="FunFam" id="3.40.50.1440:FF:000001">
    <property type="entry name" value="Cell division protein FtsZ"/>
    <property type="match status" value="1"/>
</dbReference>
<dbReference type="Pfam" id="PF00091">
    <property type="entry name" value="Tubulin"/>
    <property type="match status" value="1"/>
</dbReference>
<organism evidence="9 10">
    <name type="scientific">Pontibacter fetidus</name>
    <dbReference type="NCBI Taxonomy" id="2700082"/>
    <lineage>
        <taxon>Bacteria</taxon>
        <taxon>Pseudomonadati</taxon>
        <taxon>Bacteroidota</taxon>
        <taxon>Cytophagia</taxon>
        <taxon>Cytophagales</taxon>
        <taxon>Hymenobacteraceae</taxon>
        <taxon>Pontibacter</taxon>
    </lineage>
</organism>
<dbReference type="InterPro" id="IPR018316">
    <property type="entry name" value="Tubulin/FtsZ_2-layer-sand-dom"/>
</dbReference>
<protein>
    <recommendedName>
        <fullName evidence="4 5">Cell division protein FtsZ</fullName>
    </recommendedName>
</protein>
<evidence type="ECO:0000259" key="8">
    <source>
        <dbReference type="SMART" id="SM00865"/>
    </source>
</evidence>
<evidence type="ECO:0000256" key="2">
    <source>
        <dbReference type="ARBA" id="ARBA00022741"/>
    </source>
</evidence>
<dbReference type="InterPro" id="IPR045061">
    <property type="entry name" value="FtsZ/CetZ"/>
</dbReference>
<dbReference type="NCBIfam" id="TIGR00065">
    <property type="entry name" value="ftsZ"/>
    <property type="match status" value="1"/>
</dbReference>
<dbReference type="GO" id="GO:0000917">
    <property type="term" value="P:division septum assembly"/>
    <property type="evidence" value="ECO:0007669"/>
    <property type="project" value="UniProtKB-KW"/>
</dbReference>
<keyword evidence="4" id="KW-0963">Cytoplasm</keyword>
<gene>
    <name evidence="4 9" type="primary">ftsZ</name>
    <name evidence="9" type="ORF">GWO68_15750</name>
</gene>
<dbReference type="SMART" id="SM00865">
    <property type="entry name" value="Tubulin_C"/>
    <property type="match status" value="1"/>
</dbReference>
<evidence type="ECO:0000256" key="1">
    <source>
        <dbReference type="ARBA" id="ARBA00009690"/>
    </source>
</evidence>
<reference evidence="9 10" key="1">
    <citation type="submission" date="2020-01" db="EMBL/GenBank/DDBJ databases">
        <authorList>
            <person name="Kim M.K."/>
        </authorList>
    </citation>
    <scope>NUCLEOTIDE SEQUENCE [LARGE SCALE GENOMIC DNA]</scope>
    <source>
        <strain evidence="9 10">BT213</strain>
    </source>
</reference>
<dbReference type="Gene3D" id="3.40.50.1440">
    <property type="entry name" value="Tubulin/FtsZ, GTPase domain"/>
    <property type="match status" value="1"/>
</dbReference>
<dbReference type="InterPro" id="IPR036525">
    <property type="entry name" value="Tubulin/FtsZ_GTPase_sf"/>
</dbReference>
<dbReference type="HAMAP" id="MF_00909">
    <property type="entry name" value="FtsZ"/>
    <property type="match status" value="1"/>
</dbReference>
<dbReference type="InterPro" id="IPR003008">
    <property type="entry name" value="Tubulin_FtsZ_GTPase"/>
</dbReference>
<sequence length="790" mass="86560">MKILEVKLENIRAIEKLTWKLPDKCPAAGWHVILGDNGSGKSSFLRALAIGLLGLERSTALWVDYASWLRQNAEEGLISIKMQADTGDELSNANEGLIKVIGVGGGGSNAVNHMYNQGIKDVEFIICNTDAQALKSSSVPTRLAIGQNLTEGLGAGANPEKGRQAALESKEEIREMLSNDTKMVFITAGMGGGTGTGAAPVIAKVAKELGILTIGVVTIPFGFEGRKKKQAAEDGVRELSEICDTILVIPCDKLREMFGNITIREAFAKADNAIMTAVKPIIELVTITAEVNIEFEDVIDFLSNTGFAIAGSADTEGEGRALRAAQEALSSPLLNNTDIHGAQKILLSIMSGEQAELEMDELTEITEYIQDKAGHEAEVIFGHGIDSTLGHGIRVTLIATGFNPKFTTDTSVSLTLNDSDLIEPSQEENNNLSEHSGFDKLSESYSEEHLQHKKYLLKINFGFNSLLNTYWTKSTENGVDFSYKTAWGLNNGWFSAGFGPFRRFTGGDAEYEKLLDGPKNKKLAAHLSLFKENVALSEALSWLKELKFRSLESHTSGFLDLMKSFINQPDFLPHNTRLEEVSSEGIFFCDANHSKVNIFELSDGFRSVLSLAFELLRQLENNYGENIFEVIPDTEMIRVKVPGVVLIDEIDAHLHPVWQKRIGYWLTKHFPKIQFFVTTHSPLVCQASEKGSVFRLPVPGTDDLGGMVEGADLNRLIYGNVLEAYGTEVFGLAYTQSEAGQALATRLTALNEKALKAELTDAEKIERNDLRTILPISDSEAFVKKLLGDL</sequence>
<feature type="binding site" evidence="4">
    <location>
        <begin position="193"/>
        <end position="195"/>
    </location>
    <ligand>
        <name>GTP</name>
        <dbReference type="ChEBI" id="CHEBI:37565"/>
    </ligand>
</feature>
<name>A0A6B2H9H3_9BACT</name>
<comment type="function">
    <text evidence="4 6">Essential cell division protein that forms a contractile ring structure (Z ring) at the future cell division site. The regulation of the ring assembly controls the timing and the location of cell division. One of the functions of the FtsZ ring is to recruit other cell division proteins to the septum to produce a new cell wall between the dividing cells. Binds GTP and shows GTPase activity.</text>
</comment>
<dbReference type="PROSITE" id="PS01134">
    <property type="entry name" value="FTSZ_1"/>
    <property type="match status" value="1"/>
</dbReference>
<dbReference type="Proteomes" id="UP000478546">
    <property type="component" value="Unassembled WGS sequence"/>
</dbReference>
<dbReference type="PANTHER" id="PTHR30314:SF3">
    <property type="entry name" value="MITOCHONDRIAL DIVISION PROTEIN FSZA"/>
    <property type="match status" value="1"/>
</dbReference>
<dbReference type="SUPFAM" id="SSF52490">
    <property type="entry name" value="Tubulin nucleotide-binding domain-like"/>
    <property type="match status" value="1"/>
</dbReference>
<dbReference type="GO" id="GO:0032153">
    <property type="term" value="C:cell division site"/>
    <property type="evidence" value="ECO:0007669"/>
    <property type="project" value="UniProtKB-UniRule"/>
</dbReference>
<feature type="domain" description="Tubulin/FtsZ GTPase" evidence="7">
    <location>
        <begin position="97"/>
        <end position="289"/>
    </location>
</feature>
<dbReference type="InterPro" id="IPR020805">
    <property type="entry name" value="Cell_div_FtsZ_CS"/>
</dbReference>
<dbReference type="GO" id="GO:0043093">
    <property type="term" value="P:FtsZ-dependent cytokinesis"/>
    <property type="evidence" value="ECO:0007669"/>
    <property type="project" value="UniProtKB-UniRule"/>
</dbReference>
<feature type="binding site" evidence="4">
    <location>
        <position position="224"/>
    </location>
    <ligand>
        <name>GTP</name>
        <dbReference type="ChEBI" id="CHEBI:37565"/>
    </ligand>
</feature>
<feature type="domain" description="Tubulin/FtsZ 2-layer sandwich" evidence="8">
    <location>
        <begin position="291"/>
        <end position="411"/>
    </location>
</feature>
<dbReference type="EMBL" id="JAAEAA010000025">
    <property type="protein sequence ID" value="NDK57377.1"/>
    <property type="molecule type" value="Genomic_DNA"/>
</dbReference>
<feature type="binding site" evidence="4">
    <location>
        <position position="271"/>
    </location>
    <ligand>
        <name>GTP</name>
        <dbReference type="ChEBI" id="CHEBI:37565"/>
    </ligand>
</feature>
<dbReference type="PROSITE" id="PS01135">
    <property type="entry name" value="FTSZ_2"/>
    <property type="match status" value="1"/>
</dbReference>
<dbReference type="GO" id="GO:0016887">
    <property type="term" value="F:ATP hydrolysis activity"/>
    <property type="evidence" value="ECO:0007669"/>
    <property type="project" value="InterPro"/>
</dbReference>
<dbReference type="SUPFAM" id="SSF55307">
    <property type="entry name" value="Tubulin C-terminal domain-like"/>
    <property type="match status" value="1"/>
</dbReference>
<dbReference type="SUPFAM" id="SSF52540">
    <property type="entry name" value="P-loop containing nucleoside triphosphate hydrolases"/>
    <property type="match status" value="1"/>
</dbReference>
<evidence type="ECO:0000313" key="10">
    <source>
        <dbReference type="Proteomes" id="UP000478546"/>
    </source>
</evidence>
<keyword evidence="4 6" id="KW-0717">Septation</keyword>
<comment type="caution">
    <text evidence="9">The sequence shown here is derived from an EMBL/GenBank/DDBJ whole genome shotgun (WGS) entry which is preliminary data.</text>
</comment>
<dbReference type="InterPro" id="IPR008280">
    <property type="entry name" value="Tub_FtsZ_C"/>
</dbReference>
<dbReference type="Pfam" id="PF12327">
    <property type="entry name" value="FtsZ_C"/>
    <property type="match status" value="1"/>
</dbReference>
<dbReference type="Pfam" id="PF13304">
    <property type="entry name" value="AAA_21"/>
    <property type="match status" value="1"/>
</dbReference>
<comment type="similarity">
    <text evidence="1 4 6">Belongs to the FtsZ family.</text>
</comment>
<evidence type="ECO:0000256" key="3">
    <source>
        <dbReference type="ARBA" id="ARBA00023134"/>
    </source>
</evidence>
<dbReference type="InterPro" id="IPR027417">
    <property type="entry name" value="P-loop_NTPase"/>
</dbReference>